<accession>A0ABY8ECA3</accession>
<name>A0ABY8ECA3_9FIRM</name>
<sequence length="488" mass="56531">MRRILTFLFVMSMVLSPINIWAAPPEFSGGVNNEYEYEEVVFISGEPVRLKGEIKVSERVKDTEASISYSFKLENKDKKAKLDRKVTVNTLLDKRDDKGQTIAQSSISKYSEKIQIGADKYELEDFQFSKSNVIDNRPASDFYNGNMQGRKYYKVNKDQGEVIVDISGQDVGYKNFWGNSETQIINYSIRNIKENDSKGSWEGHVKASVSDSTTKVLKYSDNEANFSSFNGGHMRITNQQMVSRYEYDLPEIDNGKVDDDKRDKGNIKMNKEMVPKVERLIVPKFRDLGGHWAQSYIEKLYSLDVFDENGEFFSPDLPMNRMEFTKAMIKSCDIRSYIEEPKKKRSRKAPPEEPVFQDLDTKDDNYKYVKSGYDKGIIHGENNKFNPDRNLTRAQAITIMVRALGFENKAPTPGYYTSFSDDREIPYWAKDSIYMAKEIGLIQGDKYNKINPNKIMSRAEASAMLVRFLEFLERDLQRDYRENIIYFN</sequence>
<dbReference type="InterPro" id="IPR001119">
    <property type="entry name" value="SLH_dom"/>
</dbReference>
<evidence type="ECO:0000256" key="1">
    <source>
        <dbReference type="ARBA" id="ARBA00022737"/>
    </source>
</evidence>
<proteinExistence type="predicted"/>
<dbReference type="PROSITE" id="PS51272">
    <property type="entry name" value="SLH"/>
    <property type="match status" value="3"/>
</dbReference>
<evidence type="ECO:0000313" key="4">
    <source>
        <dbReference type="EMBL" id="WFD10524.1"/>
    </source>
</evidence>
<keyword evidence="5" id="KW-1185">Reference proteome</keyword>
<feature type="chain" id="PRO_5045229701" evidence="2">
    <location>
        <begin position="23"/>
        <end position="488"/>
    </location>
</feature>
<feature type="domain" description="SLH" evidence="3">
    <location>
        <begin position="280"/>
        <end position="342"/>
    </location>
</feature>
<dbReference type="RefSeq" id="WP_277732491.1">
    <property type="nucleotide sequence ID" value="NZ_CP120733.1"/>
</dbReference>
<keyword evidence="2" id="KW-0732">Signal</keyword>
<evidence type="ECO:0000313" key="5">
    <source>
        <dbReference type="Proteomes" id="UP001222800"/>
    </source>
</evidence>
<feature type="domain" description="SLH" evidence="3">
    <location>
        <begin position="352"/>
        <end position="414"/>
    </location>
</feature>
<protein>
    <submittedName>
        <fullName evidence="4">S-layer homology domain-containing protein</fullName>
    </submittedName>
</protein>
<feature type="domain" description="SLH" evidence="3">
    <location>
        <begin position="416"/>
        <end position="479"/>
    </location>
</feature>
<evidence type="ECO:0000256" key="2">
    <source>
        <dbReference type="SAM" id="SignalP"/>
    </source>
</evidence>
<organism evidence="4 5">
    <name type="scientific">Tepidibacter hydrothermalis</name>
    <dbReference type="NCBI Taxonomy" id="3036126"/>
    <lineage>
        <taxon>Bacteria</taxon>
        <taxon>Bacillati</taxon>
        <taxon>Bacillota</taxon>
        <taxon>Clostridia</taxon>
        <taxon>Peptostreptococcales</taxon>
        <taxon>Peptostreptococcaceae</taxon>
        <taxon>Tepidibacter</taxon>
    </lineage>
</organism>
<evidence type="ECO:0000259" key="3">
    <source>
        <dbReference type="PROSITE" id="PS51272"/>
    </source>
</evidence>
<feature type="signal peptide" evidence="2">
    <location>
        <begin position="1"/>
        <end position="22"/>
    </location>
</feature>
<gene>
    <name evidence="4" type="ORF">P4S50_00190</name>
</gene>
<dbReference type="Proteomes" id="UP001222800">
    <property type="component" value="Chromosome"/>
</dbReference>
<dbReference type="Pfam" id="PF00395">
    <property type="entry name" value="SLH"/>
    <property type="match status" value="3"/>
</dbReference>
<reference evidence="4 5" key="1">
    <citation type="submission" date="2023-03" db="EMBL/GenBank/DDBJ databases">
        <title>Complete genome sequence of Tepidibacter sp. SWIR-1, isolated from a deep-sea hydrothermal vent.</title>
        <authorList>
            <person name="Li X."/>
        </authorList>
    </citation>
    <scope>NUCLEOTIDE SEQUENCE [LARGE SCALE GENOMIC DNA]</scope>
    <source>
        <strain evidence="4 5">SWIR-1</strain>
    </source>
</reference>
<dbReference type="EMBL" id="CP120733">
    <property type="protein sequence ID" value="WFD10524.1"/>
    <property type="molecule type" value="Genomic_DNA"/>
</dbReference>
<keyword evidence="1" id="KW-0677">Repeat</keyword>